<evidence type="ECO:0008006" key="4">
    <source>
        <dbReference type="Google" id="ProtNLM"/>
    </source>
</evidence>
<gene>
    <name evidence="2" type="ORF">ELUMI_v1c03400</name>
</gene>
<evidence type="ECO:0000313" key="2">
    <source>
        <dbReference type="EMBL" id="ATZ17065.1"/>
    </source>
</evidence>
<dbReference type="AlphaFoldDB" id="A0A2K8NT89"/>
<reference evidence="2 3" key="1">
    <citation type="submission" date="2017-11" db="EMBL/GenBank/DDBJ databases">
        <title>Genome sequence of Entomoplasma luminosum PIMN-1 (ATCC 49195).</title>
        <authorList>
            <person name="Lo W.-S."/>
            <person name="Gasparich G.E."/>
            <person name="Kuo C.-H."/>
        </authorList>
    </citation>
    <scope>NUCLEOTIDE SEQUENCE [LARGE SCALE GENOMIC DNA]</scope>
    <source>
        <strain evidence="2 3">PIMN-1</strain>
    </source>
</reference>
<dbReference type="PROSITE" id="PS51257">
    <property type="entry name" value="PROKAR_LIPOPROTEIN"/>
    <property type="match status" value="1"/>
</dbReference>
<protein>
    <recommendedName>
        <fullName evidence="4">Lipoprotein</fullName>
    </recommendedName>
</protein>
<keyword evidence="3" id="KW-1185">Reference proteome</keyword>
<dbReference type="KEGG" id="elj:ELUMI_v1c03400"/>
<dbReference type="RefSeq" id="WP_025734093.1">
    <property type="nucleotide sequence ID" value="NZ_CP024963.1"/>
</dbReference>
<dbReference type="OrthoDB" id="387392at2"/>
<evidence type="ECO:0000256" key="1">
    <source>
        <dbReference type="SAM" id="SignalP"/>
    </source>
</evidence>
<accession>A0A2K8NT89</accession>
<proteinExistence type="predicted"/>
<organism evidence="2 3">
    <name type="scientific">Williamsoniiplasma luminosum</name>
    <dbReference type="NCBI Taxonomy" id="214888"/>
    <lineage>
        <taxon>Bacteria</taxon>
        <taxon>Bacillati</taxon>
        <taxon>Mycoplasmatota</taxon>
        <taxon>Mollicutes</taxon>
        <taxon>Entomoplasmatales</taxon>
        <taxon>Williamsoniiplasma</taxon>
    </lineage>
</organism>
<evidence type="ECO:0000313" key="3">
    <source>
        <dbReference type="Proteomes" id="UP000232063"/>
    </source>
</evidence>
<sequence length="922" mass="102121">MKKLLTILGAIMIGSSSAITVMSCTPPKKADKQKADKKPVELTEDQILDVYLSEIAKIAYLNKEKGYDAKYLFENFVAKSAIKDPHFIEANADKPDGIKNFKQLQDKYFTKNVFKKGVLKNGTQPDQKPSYILDTISMVIGMGSNPEAFQGLAQLIPGLLPMLQNLKLGDMDIVKQIEKILSPATLKVLDSSLGNDKYIGKSFQEAIDMSMVPFLNAMNKILGSKDVIDVKAPNAKELVLKSFAKNLGEFIKAGKKFTLSIDKNFNEILAIVDFARLFLIYIDKIMDQPAGMNWAQLQGILSAKIDKNSLNGVDIKKIFNNILPAEKLQNLMKGLFWGKEKYVKLADSFLGLLGLLGGFENSDFAKQNFDKDHYNEVGFNPILKVLFEALLPDMGSMINGMLGIIVTNSPIVPADLAKMVSGMAPGILLGKLPKTLPDSVKNILKDALSNPKFYTEPWDFLMSPDFMALLKAKPKTPEVPLPETMEKAVAGELAKVNTIKTHAMAEQYKKDVSNKKIKIESVDIKVNYSAPKKKKDKDGSFKLFDGSFQVIFEPSFMKSKYENAKPIQSNINVIKYDESFVLQEEFHKAFADAITSAQQVISDAEIQTYLKEAEQFKNDEDVDFKTDYIKSTAANDGSFQVTITPKPGGKYKGIQPLISVKTIVKSTFAKVVEKYIVSADAIKTHAMAEQYQKDVASKKINIEGVDIKVNHVKPSAVSDSSFQVTFAPTGNGIYKGAKPISSKLNDLSTIEDLLLKPIKKLFGVEQILKYGIPDNESIQSIIDKIAKAEGNLKLDFNNLRNVLKGLPDILKLIKGQSKDLVVLGLKDGKILPGSPLDGLQKVIADLSGIVSIQKQLEPNKKIYADQQAAIGKKMQAELNKIKISKTEFVDNYHVFTLENGKKVKIKISSVEKLKQVEEIQIV</sequence>
<feature type="signal peptide" evidence="1">
    <location>
        <begin position="1"/>
        <end position="18"/>
    </location>
</feature>
<keyword evidence="1" id="KW-0732">Signal</keyword>
<dbReference type="EMBL" id="CP024963">
    <property type="protein sequence ID" value="ATZ17065.1"/>
    <property type="molecule type" value="Genomic_DNA"/>
</dbReference>
<dbReference type="Proteomes" id="UP000232063">
    <property type="component" value="Chromosome"/>
</dbReference>
<feature type="chain" id="PRO_5014830240" description="Lipoprotein" evidence="1">
    <location>
        <begin position="19"/>
        <end position="922"/>
    </location>
</feature>
<name>A0A2K8NT89_9MOLU</name>